<dbReference type="AlphaFoldDB" id="A0A078RYR5"/>
<evidence type="ECO:0000313" key="1">
    <source>
        <dbReference type="EMBL" id="KDS50428.1"/>
    </source>
</evidence>
<proteinExistence type="predicted"/>
<comment type="caution">
    <text evidence="1">The sequence shown here is derived from an EMBL/GenBank/DDBJ whole genome shotgun (WGS) entry which is preliminary data.</text>
</comment>
<accession>A0A078RYR5</accession>
<name>A0A078RYR5_BACUN</name>
<organism evidence="1 2">
    <name type="scientific">Bacteroides uniformis str. 3978 T3 ii</name>
    <dbReference type="NCBI Taxonomy" id="1339349"/>
    <lineage>
        <taxon>Bacteria</taxon>
        <taxon>Pseudomonadati</taxon>
        <taxon>Bacteroidota</taxon>
        <taxon>Bacteroidia</taxon>
        <taxon>Bacteroidales</taxon>
        <taxon>Bacteroidaceae</taxon>
        <taxon>Bacteroides</taxon>
    </lineage>
</organism>
<reference evidence="1 2" key="1">
    <citation type="submission" date="2014-04" db="EMBL/GenBank/DDBJ databases">
        <authorList>
            <person name="Sears C."/>
            <person name="Carroll K."/>
            <person name="Sack B.R."/>
            <person name="Qadri F."/>
            <person name="Myers L.L."/>
            <person name="Chung G.-T."/>
            <person name="Escheverria P."/>
            <person name="Fraser C.M."/>
            <person name="Sadzewicz L."/>
            <person name="Shefchek K.A."/>
            <person name="Tallon L."/>
            <person name="Das S.P."/>
            <person name="Daugherty S."/>
            <person name="Mongodin E.F."/>
        </authorList>
    </citation>
    <scope>NUCLEOTIDE SEQUENCE [LARGE SCALE GENOMIC DNA]</scope>
    <source>
        <strain evidence="1 2">3978 T3 ii</strain>
    </source>
</reference>
<evidence type="ECO:0000313" key="2">
    <source>
        <dbReference type="Proteomes" id="UP000028013"/>
    </source>
</evidence>
<protein>
    <submittedName>
        <fullName evidence="1">Uncharacterized protein</fullName>
    </submittedName>
</protein>
<gene>
    <name evidence="1" type="ORF">M094_1353</name>
</gene>
<dbReference type="EMBL" id="JNHN01000174">
    <property type="protein sequence ID" value="KDS50428.1"/>
    <property type="molecule type" value="Genomic_DNA"/>
</dbReference>
<dbReference type="Proteomes" id="UP000028013">
    <property type="component" value="Unassembled WGS sequence"/>
</dbReference>
<sequence>MDTSMSLISSLIAYYHCKSVQYGLGGKMSRSNREAHPELS</sequence>